<comment type="subcellular location">
    <subcellularLocation>
        <location evidence="1">Cell membrane</location>
        <topology evidence="1">Single-pass type II membrane protein</topology>
    </subcellularLocation>
</comment>
<dbReference type="InterPro" id="IPR050828">
    <property type="entry name" value="C-type_lectin/matrix_domain"/>
</dbReference>
<dbReference type="EMBL" id="WNTK01002899">
    <property type="protein sequence ID" value="KAG9465571.1"/>
    <property type="molecule type" value="Genomic_DNA"/>
</dbReference>
<dbReference type="InterPro" id="IPR001304">
    <property type="entry name" value="C-type_lectin-like"/>
</dbReference>
<dbReference type="SUPFAM" id="SSF56436">
    <property type="entry name" value="C-type lectin-like"/>
    <property type="match status" value="1"/>
</dbReference>
<dbReference type="GO" id="GO:0005886">
    <property type="term" value="C:plasma membrane"/>
    <property type="evidence" value="ECO:0007669"/>
    <property type="project" value="UniProtKB-SubCell"/>
</dbReference>
<protein>
    <recommendedName>
        <fullName evidence="3">C-type lectin domain-containing protein</fullName>
    </recommendedName>
</protein>
<organism evidence="4 5">
    <name type="scientific">Eleutherodactylus coqui</name>
    <name type="common">Puerto Rican coqui</name>
    <dbReference type="NCBI Taxonomy" id="57060"/>
    <lineage>
        <taxon>Eukaryota</taxon>
        <taxon>Metazoa</taxon>
        <taxon>Chordata</taxon>
        <taxon>Craniata</taxon>
        <taxon>Vertebrata</taxon>
        <taxon>Euteleostomi</taxon>
        <taxon>Amphibia</taxon>
        <taxon>Batrachia</taxon>
        <taxon>Anura</taxon>
        <taxon>Neobatrachia</taxon>
        <taxon>Hyloidea</taxon>
        <taxon>Eleutherodactylidae</taxon>
        <taxon>Eleutherodactylinae</taxon>
        <taxon>Eleutherodactylus</taxon>
        <taxon>Eleutherodactylus</taxon>
    </lineage>
</organism>
<dbReference type="OrthoDB" id="441660at2759"/>
<gene>
    <name evidence="4" type="ORF">GDO78_018075</name>
</gene>
<dbReference type="Gene3D" id="3.10.100.10">
    <property type="entry name" value="Mannose-Binding Protein A, subunit A"/>
    <property type="match status" value="1"/>
</dbReference>
<name>A0A8J6BE63_ELECQ</name>
<dbReference type="AlphaFoldDB" id="A0A8J6BE63"/>
<evidence type="ECO:0000313" key="5">
    <source>
        <dbReference type="Proteomes" id="UP000770717"/>
    </source>
</evidence>
<dbReference type="Proteomes" id="UP000770717">
    <property type="component" value="Unassembled WGS sequence"/>
</dbReference>
<keyword evidence="5" id="KW-1185">Reference proteome</keyword>
<dbReference type="PROSITE" id="PS50041">
    <property type="entry name" value="C_TYPE_LECTIN_2"/>
    <property type="match status" value="1"/>
</dbReference>
<evidence type="ECO:0000313" key="4">
    <source>
        <dbReference type="EMBL" id="KAG9465571.1"/>
    </source>
</evidence>
<dbReference type="Pfam" id="PF00059">
    <property type="entry name" value="Lectin_C"/>
    <property type="match status" value="1"/>
</dbReference>
<feature type="non-terminal residue" evidence="4">
    <location>
        <position position="97"/>
    </location>
</feature>
<dbReference type="InterPro" id="IPR016187">
    <property type="entry name" value="CTDL_fold"/>
</dbReference>
<accession>A0A8J6BE63</accession>
<comment type="caution">
    <text evidence="4">The sequence shown here is derived from an EMBL/GenBank/DDBJ whole genome shotgun (WGS) entry which is preliminary data.</text>
</comment>
<proteinExistence type="predicted"/>
<dbReference type="PANTHER" id="PTHR45710">
    <property type="entry name" value="C-TYPE LECTIN DOMAIN-CONTAINING PROTEIN 180"/>
    <property type="match status" value="1"/>
</dbReference>
<feature type="region of interest" description="Disordered" evidence="2">
    <location>
        <begin position="1"/>
        <end position="25"/>
    </location>
</feature>
<evidence type="ECO:0000259" key="3">
    <source>
        <dbReference type="PROSITE" id="PS50041"/>
    </source>
</evidence>
<dbReference type="PANTHER" id="PTHR45710:SF8">
    <property type="entry name" value="RERATING FAMILY MEMBER 4"/>
    <property type="match status" value="1"/>
</dbReference>
<sequence>MSLSFGLTVVAPTDPPQTPGSCPDEPSDSWIPFRNHCYLFVSSSFADWQSASLKCVYYGASLTSIEDSTESDFLLYHTQLLRSQEETFWIGLYKNVK</sequence>
<evidence type="ECO:0000256" key="2">
    <source>
        <dbReference type="SAM" id="MobiDB-lite"/>
    </source>
</evidence>
<feature type="domain" description="C-type lectin" evidence="3">
    <location>
        <begin position="33"/>
        <end position="97"/>
    </location>
</feature>
<dbReference type="InterPro" id="IPR016186">
    <property type="entry name" value="C-type_lectin-like/link_sf"/>
</dbReference>
<reference evidence="4" key="1">
    <citation type="thesis" date="2020" institute="ProQuest LLC" country="789 East Eisenhower Parkway, Ann Arbor, MI, USA">
        <title>Comparative Genomics and Chromosome Evolution.</title>
        <authorList>
            <person name="Mudd A.B."/>
        </authorList>
    </citation>
    <scope>NUCLEOTIDE SEQUENCE</scope>
    <source>
        <strain evidence="4">HN-11 Male</strain>
        <tissue evidence="4">Kidney and liver</tissue>
    </source>
</reference>
<evidence type="ECO:0000256" key="1">
    <source>
        <dbReference type="ARBA" id="ARBA00004401"/>
    </source>
</evidence>